<dbReference type="Gene3D" id="1.10.8.60">
    <property type="match status" value="1"/>
</dbReference>
<evidence type="ECO:0000256" key="3">
    <source>
        <dbReference type="ARBA" id="ARBA00023012"/>
    </source>
</evidence>
<dbReference type="PANTHER" id="PTHR32071">
    <property type="entry name" value="TRANSCRIPTIONAL REGULATORY PROTEIN"/>
    <property type="match status" value="1"/>
</dbReference>
<dbReference type="EMBL" id="CP030941">
    <property type="protein sequence ID" value="UUP16853.1"/>
    <property type="molecule type" value="Genomic_DNA"/>
</dbReference>
<dbReference type="InterPro" id="IPR003593">
    <property type="entry name" value="AAA+_ATPase"/>
</dbReference>
<keyword evidence="1" id="KW-0547">Nucleotide-binding</keyword>
<dbReference type="CDD" id="cd17549">
    <property type="entry name" value="REC_DctD-like"/>
    <property type="match status" value="1"/>
</dbReference>
<dbReference type="InterPro" id="IPR001789">
    <property type="entry name" value="Sig_transdc_resp-reg_receiver"/>
</dbReference>
<dbReference type="Gene3D" id="3.40.50.2300">
    <property type="match status" value="1"/>
</dbReference>
<name>A0ABY5MFN1_9HYPH</name>
<dbReference type="RefSeq" id="WP_338529249.1">
    <property type="nucleotide sequence ID" value="NZ_CP030941.1"/>
</dbReference>
<dbReference type="Pfam" id="PF00072">
    <property type="entry name" value="Response_reg"/>
    <property type="match status" value="1"/>
</dbReference>
<dbReference type="SUPFAM" id="SSF52172">
    <property type="entry name" value="CheY-like"/>
    <property type="match status" value="1"/>
</dbReference>
<evidence type="ECO:0000256" key="5">
    <source>
        <dbReference type="ARBA" id="ARBA00023163"/>
    </source>
</evidence>
<dbReference type="PANTHER" id="PTHR32071:SF57">
    <property type="entry name" value="C4-DICARBOXYLATE TRANSPORT TRANSCRIPTIONAL REGULATORY PROTEIN DCTD"/>
    <property type="match status" value="1"/>
</dbReference>
<feature type="domain" description="Response regulatory" evidence="8">
    <location>
        <begin position="6"/>
        <end position="120"/>
    </location>
</feature>
<dbReference type="PROSITE" id="PS00688">
    <property type="entry name" value="SIGMA54_INTERACT_3"/>
    <property type="match status" value="1"/>
</dbReference>
<dbReference type="Pfam" id="PF00158">
    <property type="entry name" value="Sigma54_activat"/>
    <property type="match status" value="1"/>
</dbReference>
<evidence type="ECO:0000256" key="2">
    <source>
        <dbReference type="ARBA" id="ARBA00022840"/>
    </source>
</evidence>
<evidence type="ECO:0000256" key="1">
    <source>
        <dbReference type="ARBA" id="ARBA00022741"/>
    </source>
</evidence>
<dbReference type="InterPro" id="IPR002197">
    <property type="entry name" value="HTH_Fis"/>
</dbReference>
<keyword evidence="5" id="KW-0804">Transcription</keyword>
<dbReference type="Gene3D" id="3.40.50.300">
    <property type="entry name" value="P-loop containing nucleotide triphosphate hydrolases"/>
    <property type="match status" value="1"/>
</dbReference>
<evidence type="ECO:0000256" key="4">
    <source>
        <dbReference type="ARBA" id="ARBA00023015"/>
    </source>
</evidence>
<keyword evidence="3" id="KW-0902">Two-component regulatory system</keyword>
<dbReference type="InterPro" id="IPR002078">
    <property type="entry name" value="Sigma_54_int"/>
</dbReference>
<proteinExistence type="predicted"/>
<dbReference type="Pfam" id="PF25601">
    <property type="entry name" value="AAA_lid_14"/>
    <property type="match status" value="1"/>
</dbReference>
<dbReference type="CDD" id="cd00009">
    <property type="entry name" value="AAA"/>
    <property type="match status" value="1"/>
</dbReference>
<evidence type="ECO:0000259" key="8">
    <source>
        <dbReference type="PROSITE" id="PS50110"/>
    </source>
</evidence>
<dbReference type="Proteomes" id="UP001342418">
    <property type="component" value="Chromosome"/>
</dbReference>
<evidence type="ECO:0000259" key="7">
    <source>
        <dbReference type="PROSITE" id="PS50045"/>
    </source>
</evidence>
<dbReference type="SUPFAM" id="SSF46689">
    <property type="entry name" value="Homeodomain-like"/>
    <property type="match status" value="1"/>
</dbReference>
<keyword evidence="4" id="KW-0805">Transcription regulation</keyword>
<dbReference type="InterPro" id="IPR011006">
    <property type="entry name" value="CheY-like_superfamily"/>
</dbReference>
<dbReference type="Gene3D" id="1.10.10.60">
    <property type="entry name" value="Homeodomain-like"/>
    <property type="match status" value="1"/>
</dbReference>
<keyword evidence="10" id="KW-1185">Reference proteome</keyword>
<keyword evidence="6" id="KW-0597">Phosphoprotein</keyword>
<gene>
    <name evidence="9" type="primary">dctD</name>
    <name evidence="9" type="ORF">NTH_01301</name>
</gene>
<keyword evidence="2" id="KW-0067">ATP-binding</keyword>
<dbReference type="InterPro" id="IPR027417">
    <property type="entry name" value="P-loop_NTPase"/>
</dbReference>
<dbReference type="SMART" id="SM00382">
    <property type="entry name" value="AAA"/>
    <property type="match status" value="1"/>
</dbReference>
<evidence type="ECO:0000313" key="10">
    <source>
        <dbReference type="Proteomes" id="UP001342418"/>
    </source>
</evidence>
<dbReference type="SUPFAM" id="SSF52540">
    <property type="entry name" value="P-loop containing nucleoside triphosphate hydrolases"/>
    <property type="match status" value="1"/>
</dbReference>
<accession>A0ABY5MFN1</accession>
<sequence>MTDGFEVLFVDDDADIRRAATQLLELANVPVRTAASATEALPVLSRNFAGVLVTDIRMPGSDGMELMRKALEIDPDLPVILVTGHGDIDLAVDAMRTGAYDFIEKPFATERFVDSIVRAVEKRQLTLENRKLRDKVASRWDNLEARLAGRTPIMIELRNRIRAVAQTPSDVLIIGDTGTGKEIAARAIHDLSGDGDRPFVTINCAALPTGMIDQELFGYEVGAFSGATRARFGKFEHARNGTVFLDEIDAMPLDVQAKLLRVVQDRTVTRLGSHDAIPLNARFIAASKVDLESAAANGAFRGDLLYRLNVMTLHMPPLSRRRDDIAALFALLSQDAAARYRVEVRKPGSALLMKLAMREWPGNVRELRNAAERFVLGLDGQDEATIAADVGGLPERVMAFERQVIAAELEANGGRLKPTYEALRISRKTLYEKMQKHGMDRSSFRSAG</sequence>
<dbReference type="PROSITE" id="PS50045">
    <property type="entry name" value="SIGMA54_INTERACT_4"/>
    <property type="match status" value="1"/>
</dbReference>
<dbReference type="SMART" id="SM00448">
    <property type="entry name" value="REC"/>
    <property type="match status" value="1"/>
</dbReference>
<evidence type="ECO:0000256" key="6">
    <source>
        <dbReference type="PROSITE-ProRule" id="PRU00169"/>
    </source>
</evidence>
<dbReference type="Pfam" id="PF02954">
    <property type="entry name" value="HTH_8"/>
    <property type="match status" value="1"/>
</dbReference>
<dbReference type="InterPro" id="IPR058031">
    <property type="entry name" value="AAA_lid_NorR"/>
</dbReference>
<evidence type="ECO:0000313" key="9">
    <source>
        <dbReference type="EMBL" id="UUP16853.1"/>
    </source>
</evidence>
<protein>
    <submittedName>
        <fullName evidence="9">C4-dicarboxylate transport transcriptional regulatory protein DctD</fullName>
    </submittedName>
</protein>
<feature type="modified residue" description="4-aspartylphosphate" evidence="6">
    <location>
        <position position="55"/>
    </location>
</feature>
<dbReference type="InterPro" id="IPR025944">
    <property type="entry name" value="Sigma_54_int_dom_CS"/>
</dbReference>
<reference evidence="9 10" key="1">
    <citation type="submission" date="2018-07" db="EMBL/GenBank/DDBJ databases">
        <title>Genome sequence of Nitratireductor thuwali#1536.</title>
        <authorList>
            <person name="Michoud G."/>
            <person name="Merlino G."/>
            <person name="Sefrji F.O."/>
            <person name="Daffonchio D."/>
        </authorList>
    </citation>
    <scope>NUCLEOTIDE SEQUENCE [LARGE SCALE GENOMIC DNA]</scope>
    <source>
        <strain evidence="10">Nit1536</strain>
    </source>
</reference>
<dbReference type="PROSITE" id="PS50110">
    <property type="entry name" value="RESPONSE_REGULATORY"/>
    <property type="match status" value="1"/>
</dbReference>
<dbReference type="InterPro" id="IPR009057">
    <property type="entry name" value="Homeodomain-like_sf"/>
</dbReference>
<feature type="domain" description="Sigma-54 factor interaction" evidence="7">
    <location>
        <begin position="147"/>
        <end position="376"/>
    </location>
</feature>
<organism evidence="9 10">
    <name type="scientific">Nitratireductor thuwali</name>
    <dbReference type="NCBI Taxonomy" id="2267699"/>
    <lineage>
        <taxon>Bacteria</taxon>
        <taxon>Pseudomonadati</taxon>
        <taxon>Pseudomonadota</taxon>
        <taxon>Alphaproteobacteria</taxon>
        <taxon>Hyphomicrobiales</taxon>
        <taxon>Phyllobacteriaceae</taxon>
        <taxon>Nitratireductor</taxon>
    </lineage>
</organism>